<evidence type="ECO:0000256" key="3">
    <source>
        <dbReference type="ARBA" id="ARBA00022519"/>
    </source>
</evidence>
<dbReference type="AlphaFoldDB" id="A0A4P2VK40"/>
<keyword evidence="7" id="KW-0812">Transmembrane</keyword>
<dbReference type="Proteomes" id="UP000291236">
    <property type="component" value="Chromosome"/>
</dbReference>
<evidence type="ECO:0000256" key="2">
    <source>
        <dbReference type="ARBA" id="ARBA00022475"/>
    </source>
</evidence>
<keyword evidence="3" id="KW-0997">Cell inner membrane</keyword>
<dbReference type="CDD" id="cd07984">
    <property type="entry name" value="LPLAT_LABLAT-like"/>
    <property type="match status" value="1"/>
</dbReference>
<dbReference type="GO" id="GO:0005886">
    <property type="term" value="C:plasma membrane"/>
    <property type="evidence" value="ECO:0007669"/>
    <property type="project" value="UniProtKB-SubCell"/>
</dbReference>
<dbReference type="PANTHER" id="PTHR30606">
    <property type="entry name" value="LIPID A BIOSYNTHESIS LAUROYL ACYLTRANSFERASE"/>
    <property type="match status" value="1"/>
</dbReference>
<organism evidence="8 9">
    <name type="scientific">Fluviispira sanaruensis</name>
    <dbReference type="NCBI Taxonomy" id="2493639"/>
    <lineage>
        <taxon>Bacteria</taxon>
        <taxon>Pseudomonadati</taxon>
        <taxon>Bdellovibrionota</taxon>
        <taxon>Oligoflexia</taxon>
        <taxon>Silvanigrellales</taxon>
        <taxon>Silvanigrellaceae</taxon>
        <taxon>Fluviispira</taxon>
    </lineage>
</organism>
<keyword evidence="9" id="KW-1185">Reference proteome</keyword>
<protein>
    <recommendedName>
        <fullName evidence="10">Lipid A biosynthesis acyltransferase</fullName>
    </recommendedName>
</protein>
<keyword evidence="5 7" id="KW-0472">Membrane</keyword>
<evidence type="ECO:0000256" key="1">
    <source>
        <dbReference type="ARBA" id="ARBA00004533"/>
    </source>
</evidence>
<keyword evidence="2" id="KW-1003">Cell membrane</keyword>
<dbReference type="RefSeq" id="WP_130609886.1">
    <property type="nucleotide sequence ID" value="NZ_AP019368.1"/>
</dbReference>
<reference evidence="8 9" key="1">
    <citation type="submission" date="2018-12" db="EMBL/GenBank/DDBJ databases">
        <title>Rubrispira sanarue gen. nov., sp., nov., a member of the order Silvanigrellales, isolated from a brackish lake in Hamamatsu Japan.</title>
        <authorList>
            <person name="Maejima Y."/>
            <person name="Iino T."/>
            <person name="Muraguchi Y."/>
            <person name="Fukuda K."/>
            <person name="Nojiri H."/>
            <person name="Ohkuma M."/>
            <person name="Moriuchi R."/>
            <person name="Dohra H."/>
            <person name="Kimbara K."/>
            <person name="Shintani M."/>
        </authorList>
    </citation>
    <scope>NUCLEOTIDE SEQUENCE [LARGE SCALE GENOMIC DNA]</scope>
    <source>
        <strain evidence="8 9">RF1110005</strain>
    </source>
</reference>
<dbReference type="GO" id="GO:0016746">
    <property type="term" value="F:acyltransferase activity"/>
    <property type="evidence" value="ECO:0007669"/>
    <property type="project" value="UniProtKB-KW"/>
</dbReference>
<evidence type="ECO:0008006" key="10">
    <source>
        <dbReference type="Google" id="ProtNLM"/>
    </source>
</evidence>
<evidence type="ECO:0000256" key="6">
    <source>
        <dbReference type="ARBA" id="ARBA00023315"/>
    </source>
</evidence>
<dbReference type="OrthoDB" id="5291312at2"/>
<name>A0A4P2VK40_FLUSA</name>
<feature type="transmembrane region" description="Helical" evidence="7">
    <location>
        <begin position="56"/>
        <end position="77"/>
    </location>
</feature>
<dbReference type="InterPro" id="IPR004960">
    <property type="entry name" value="LipA_acyltrans"/>
</dbReference>
<evidence type="ECO:0000256" key="5">
    <source>
        <dbReference type="ARBA" id="ARBA00023136"/>
    </source>
</evidence>
<evidence type="ECO:0000256" key="4">
    <source>
        <dbReference type="ARBA" id="ARBA00022679"/>
    </source>
</evidence>
<dbReference type="PANTHER" id="PTHR30606:SF10">
    <property type="entry name" value="PHOSPHATIDYLINOSITOL MANNOSIDE ACYLTRANSFERASE"/>
    <property type="match status" value="1"/>
</dbReference>
<dbReference type="Pfam" id="PF03279">
    <property type="entry name" value="Lip_A_acyltrans"/>
    <property type="match status" value="1"/>
</dbReference>
<dbReference type="KEGG" id="sbf:JCM31447_20800"/>
<keyword evidence="4" id="KW-0808">Transferase</keyword>
<sequence length="322" mass="37412">MNKIKIIFLILLNVMLSPIYLILFIFCFLLTVLPIFPTRIAKQNLAERLGVKGLQANYYISLIFLNYIYYFVEAFIFHTLNLNVCVFADDDQLSEVKSLITKKHTLSQEKGCVFILPHMANVEMYALPVIELYQATLKTKIYALAQPTKSQLTNKILEWYRKRPGFDMIWTDNKLFTKMENAINKEKASVCMLTDQKAKKGGVFIRFFGKYAAFPTSGLRMCLNQNMPVIYASAKRIFPGFLTLKLKIGQNNHLKSKAVSNKIHNTTELNSAEIFNFSELKEREIETALELSYFVAWVEKEIRTNPSQWCWDYNKWSRDPSN</sequence>
<accession>A0A4P2VK40</accession>
<gene>
    <name evidence="8" type="ORF">JCM31447_20800</name>
</gene>
<keyword evidence="7" id="KW-1133">Transmembrane helix</keyword>
<keyword evidence="6" id="KW-0012">Acyltransferase</keyword>
<comment type="subcellular location">
    <subcellularLocation>
        <location evidence="1">Cell inner membrane</location>
    </subcellularLocation>
</comment>
<evidence type="ECO:0000256" key="7">
    <source>
        <dbReference type="SAM" id="Phobius"/>
    </source>
</evidence>
<evidence type="ECO:0000313" key="8">
    <source>
        <dbReference type="EMBL" id="BBH53633.1"/>
    </source>
</evidence>
<evidence type="ECO:0000313" key="9">
    <source>
        <dbReference type="Proteomes" id="UP000291236"/>
    </source>
</evidence>
<feature type="transmembrane region" description="Helical" evidence="7">
    <location>
        <begin position="6"/>
        <end position="36"/>
    </location>
</feature>
<dbReference type="EMBL" id="AP019368">
    <property type="protein sequence ID" value="BBH53633.1"/>
    <property type="molecule type" value="Genomic_DNA"/>
</dbReference>
<proteinExistence type="predicted"/>
<dbReference type="GO" id="GO:0009247">
    <property type="term" value="P:glycolipid biosynthetic process"/>
    <property type="evidence" value="ECO:0007669"/>
    <property type="project" value="UniProtKB-ARBA"/>
</dbReference>